<dbReference type="SUPFAM" id="SSF53335">
    <property type="entry name" value="S-adenosyl-L-methionine-dependent methyltransferases"/>
    <property type="match status" value="1"/>
</dbReference>
<dbReference type="GO" id="GO:0032259">
    <property type="term" value="P:methylation"/>
    <property type="evidence" value="ECO:0007669"/>
    <property type="project" value="UniProtKB-KW"/>
</dbReference>
<evidence type="ECO:0000256" key="7">
    <source>
        <dbReference type="PROSITE-ProRule" id="PRU01016"/>
    </source>
</evidence>
<evidence type="ECO:0000256" key="1">
    <source>
        <dbReference type="ARBA" id="ARBA00011975"/>
    </source>
</evidence>
<dbReference type="PATRIC" id="fig|575788.5.peg.2945"/>
<sequence length="355" mass="39571">MVVEVKIVGVDLFCGAGGLTHGLQQAGIDVRAGFDLESTCKFPYEHNNQAEFVQKSVSDLTGKDIVSRFDEHAYTLLAGCAPCQPFSKYTQAKPQDDRWGLLYQFARLVQESKPDFITMENVPDLDKHKVYSDFKEGLMAEGYYVDEQVVFCPDFGMAQTRKRLVLLASRLGDIKLIKPTHSKCQYVTVKEVIGHLPRLRAGCANKNDPLHRSSSLSELNMKRIKASKPGGTWRDWPEELRAKCHTKDSGKGYASVYGRMSWNEPSPTMTTQCYGFGNGRFGHPSQARAISLREAAILQSFPDHYEFVAPGGSYETKHLGKMIGNAVPVRLGKIVGDSLINHAKELSLFQKSNSK</sequence>
<reference evidence="9 10" key="1">
    <citation type="submission" date="2009-02" db="EMBL/GenBank/DDBJ databases">
        <title>Vibrio splendidus str. LGP32 complete genome.</title>
        <authorList>
            <person name="Mazel D."/>
            <person name="Le Roux F."/>
        </authorList>
    </citation>
    <scope>NUCLEOTIDE SEQUENCE [LARGE SCALE GENOMIC DNA]</scope>
    <source>
        <strain evidence="9 10">LGP32</strain>
    </source>
</reference>
<name>B7VP85_VIBA3</name>
<dbReference type="HOGENOM" id="CLU_006958_2_2_6"/>
<evidence type="ECO:0000256" key="4">
    <source>
        <dbReference type="ARBA" id="ARBA00022691"/>
    </source>
</evidence>
<dbReference type="InterPro" id="IPR029063">
    <property type="entry name" value="SAM-dependent_MTases_sf"/>
</dbReference>
<keyword evidence="3 7" id="KW-0808">Transferase</keyword>
<gene>
    <name evidence="9" type="primary">hgiDIIM</name>
    <name evidence="9" type="ordered locus">VS_1649</name>
</gene>
<accession>B7VP85</accession>
<evidence type="ECO:0000256" key="6">
    <source>
        <dbReference type="ARBA" id="ARBA00047422"/>
    </source>
</evidence>
<dbReference type="AlphaFoldDB" id="B7VP85"/>
<dbReference type="PANTHER" id="PTHR10629">
    <property type="entry name" value="CYTOSINE-SPECIFIC METHYLTRANSFERASE"/>
    <property type="match status" value="1"/>
</dbReference>
<dbReference type="EC" id="2.1.1.37" evidence="1"/>
<dbReference type="InterPro" id="IPR031303">
    <property type="entry name" value="C5_meth_CS"/>
</dbReference>
<keyword evidence="5" id="KW-0680">Restriction system</keyword>
<dbReference type="PROSITE" id="PS00095">
    <property type="entry name" value="C5_MTASE_2"/>
    <property type="match status" value="1"/>
</dbReference>
<comment type="catalytic activity">
    <reaction evidence="6">
        <text>a 2'-deoxycytidine in DNA + S-adenosyl-L-methionine = a 5-methyl-2'-deoxycytidine in DNA + S-adenosyl-L-homocysteine + H(+)</text>
        <dbReference type="Rhea" id="RHEA:13681"/>
        <dbReference type="Rhea" id="RHEA-COMP:11369"/>
        <dbReference type="Rhea" id="RHEA-COMP:11370"/>
        <dbReference type="ChEBI" id="CHEBI:15378"/>
        <dbReference type="ChEBI" id="CHEBI:57856"/>
        <dbReference type="ChEBI" id="CHEBI:59789"/>
        <dbReference type="ChEBI" id="CHEBI:85452"/>
        <dbReference type="ChEBI" id="CHEBI:85454"/>
        <dbReference type="EC" id="2.1.1.37"/>
    </reaction>
</comment>
<dbReference type="EMBL" id="FM954972">
    <property type="protein sequence ID" value="CAV18834.1"/>
    <property type="molecule type" value="Genomic_DNA"/>
</dbReference>
<dbReference type="KEGG" id="vsp:VS_1649"/>
<dbReference type="InterPro" id="IPR050390">
    <property type="entry name" value="C5-Methyltransferase"/>
</dbReference>
<evidence type="ECO:0000313" key="9">
    <source>
        <dbReference type="EMBL" id="CAV18834.1"/>
    </source>
</evidence>
<protein>
    <recommendedName>
        <fullName evidence="1">DNA (cytosine-5-)-methyltransferase</fullName>
        <ecNumber evidence="1">2.1.1.37</ecNumber>
    </recommendedName>
</protein>
<dbReference type="PRINTS" id="PR00105">
    <property type="entry name" value="C5METTRFRASE"/>
</dbReference>
<evidence type="ECO:0000256" key="5">
    <source>
        <dbReference type="ARBA" id="ARBA00022747"/>
    </source>
</evidence>
<keyword evidence="4 7" id="KW-0949">S-adenosyl-L-methionine</keyword>
<dbReference type="Proteomes" id="UP000009100">
    <property type="component" value="Chromosome 1"/>
</dbReference>
<evidence type="ECO:0000256" key="3">
    <source>
        <dbReference type="ARBA" id="ARBA00022679"/>
    </source>
</evidence>
<dbReference type="PANTHER" id="PTHR10629:SF52">
    <property type="entry name" value="DNA (CYTOSINE-5)-METHYLTRANSFERASE 1"/>
    <property type="match status" value="1"/>
</dbReference>
<dbReference type="REBASE" id="19563">
    <property type="entry name" value="M.VspLGPORF1649P"/>
</dbReference>
<dbReference type="GO" id="GO:0009307">
    <property type="term" value="P:DNA restriction-modification system"/>
    <property type="evidence" value="ECO:0007669"/>
    <property type="project" value="UniProtKB-KW"/>
</dbReference>
<organism evidence="9 10">
    <name type="scientific">Vibrio atlanticus (strain LGP32)</name>
    <name type="common">Vibrio splendidus (strain Mel32)</name>
    <dbReference type="NCBI Taxonomy" id="575788"/>
    <lineage>
        <taxon>Bacteria</taxon>
        <taxon>Pseudomonadati</taxon>
        <taxon>Pseudomonadota</taxon>
        <taxon>Gammaproteobacteria</taxon>
        <taxon>Vibrionales</taxon>
        <taxon>Vibrionaceae</taxon>
        <taxon>Vibrio</taxon>
    </lineage>
</organism>
<dbReference type="NCBIfam" id="TIGR00675">
    <property type="entry name" value="dcm"/>
    <property type="match status" value="1"/>
</dbReference>
<dbReference type="eggNOG" id="COG0270">
    <property type="taxonomic scope" value="Bacteria"/>
</dbReference>
<dbReference type="GO" id="GO:0044027">
    <property type="term" value="P:negative regulation of gene expression via chromosomal CpG island methylation"/>
    <property type="evidence" value="ECO:0007669"/>
    <property type="project" value="TreeGrafter"/>
</dbReference>
<comment type="similarity">
    <text evidence="7 8">Belongs to the class I-like SAM-binding methyltransferase superfamily. C5-methyltransferase family.</text>
</comment>
<feature type="active site" evidence="7">
    <location>
        <position position="83"/>
    </location>
</feature>
<dbReference type="STRING" id="575788.VS_1649"/>
<dbReference type="GO" id="GO:0003677">
    <property type="term" value="F:DNA binding"/>
    <property type="evidence" value="ECO:0007669"/>
    <property type="project" value="TreeGrafter"/>
</dbReference>
<dbReference type="Gene3D" id="3.40.50.150">
    <property type="entry name" value="Vaccinia Virus protein VP39"/>
    <property type="match status" value="1"/>
</dbReference>
<dbReference type="Pfam" id="PF00145">
    <property type="entry name" value="DNA_methylase"/>
    <property type="match status" value="1"/>
</dbReference>
<evidence type="ECO:0000256" key="2">
    <source>
        <dbReference type="ARBA" id="ARBA00022603"/>
    </source>
</evidence>
<evidence type="ECO:0000313" key="10">
    <source>
        <dbReference type="Proteomes" id="UP000009100"/>
    </source>
</evidence>
<evidence type="ECO:0000256" key="8">
    <source>
        <dbReference type="RuleBase" id="RU000416"/>
    </source>
</evidence>
<proteinExistence type="inferred from homology"/>
<dbReference type="InterPro" id="IPR001525">
    <property type="entry name" value="C5_MeTfrase"/>
</dbReference>
<dbReference type="GO" id="GO:0003886">
    <property type="term" value="F:DNA (cytosine-5-)-methyltransferase activity"/>
    <property type="evidence" value="ECO:0007669"/>
    <property type="project" value="UniProtKB-EC"/>
</dbReference>
<dbReference type="Gene3D" id="3.90.120.10">
    <property type="entry name" value="DNA Methylase, subunit A, domain 2"/>
    <property type="match status" value="1"/>
</dbReference>
<keyword evidence="2 7" id="KW-0489">Methyltransferase</keyword>
<dbReference type="PROSITE" id="PS51679">
    <property type="entry name" value="SAM_MT_C5"/>
    <property type="match status" value="1"/>
</dbReference>